<feature type="non-terminal residue" evidence="10">
    <location>
        <position position="1"/>
    </location>
</feature>
<comment type="subcellular location">
    <subcellularLocation>
        <location evidence="1">Golgi apparatus membrane</location>
        <topology evidence="1">Single-pass type II membrane protein</topology>
    </subcellularLocation>
</comment>
<keyword evidence="4" id="KW-0812">Transmembrane</keyword>
<reference evidence="10" key="1">
    <citation type="submission" date="2023-10" db="EMBL/GenBank/DDBJ databases">
        <authorList>
            <person name="Chen Y."/>
            <person name="Shah S."/>
            <person name="Dougan E. K."/>
            <person name="Thang M."/>
            <person name="Chan C."/>
        </authorList>
    </citation>
    <scope>NUCLEOTIDE SEQUENCE [LARGE SCALE GENOMIC DNA]</scope>
</reference>
<feature type="compositionally biased region" description="Low complexity" evidence="9">
    <location>
        <begin position="99"/>
        <end position="127"/>
    </location>
</feature>
<evidence type="ECO:0000256" key="7">
    <source>
        <dbReference type="ARBA" id="ARBA00023136"/>
    </source>
</evidence>
<dbReference type="Proteomes" id="UP001189429">
    <property type="component" value="Unassembled WGS sequence"/>
</dbReference>
<protein>
    <recommendedName>
        <fullName evidence="12">Sulfotransferase</fullName>
    </recommendedName>
</protein>
<organism evidence="10 11">
    <name type="scientific">Prorocentrum cordatum</name>
    <dbReference type="NCBI Taxonomy" id="2364126"/>
    <lineage>
        <taxon>Eukaryota</taxon>
        <taxon>Sar</taxon>
        <taxon>Alveolata</taxon>
        <taxon>Dinophyceae</taxon>
        <taxon>Prorocentrales</taxon>
        <taxon>Prorocentraceae</taxon>
        <taxon>Prorocentrum</taxon>
    </lineage>
</organism>
<accession>A0ABN9VQ89</accession>
<keyword evidence="6" id="KW-0333">Golgi apparatus</keyword>
<dbReference type="InterPro" id="IPR005331">
    <property type="entry name" value="Sulfotransferase"/>
</dbReference>
<dbReference type="Pfam" id="PF03567">
    <property type="entry name" value="Sulfotransfer_2"/>
    <property type="match status" value="1"/>
</dbReference>
<proteinExistence type="inferred from homology"/>
<keyword evidence="5" id="KW-1133">Transmembrane helix</keyword>
<feature type="compositionally biased region" description="Basic and acidic residues" evidence="9">
    <location>
        <begin position="36"/>
        <end position="49"/>
    </location>
</feature>
<evidence type="ECO:0000256" key="2">
    <source>
        <dbReference type="ARBA" id="ARBA00006339"/>
    </source>
</evidence>
<evidence type="ECO:0000313" key="10">
    <source>
        <dbReference type="EMBL" id="CAK0875604.1"/>
    </source>
</evidence>
<gene>
    <name evidence="10" type="ORF">PCOR1329_LOCUS60231</name>
</gene>
<feature type="compositionally biased region" description="Basic and acidic residues" evidence="9">
    <location>
        <begin position="128"/>
        <end position="151"/>
    </location>
</feature>
<evidence type="ECO:0000256" key="1">
    <source>
        <dbReference type="ARBA" id="ARBA00004323"/>
    </source>
</evidence>
<evidence type="ECO:0008006" key="12">
    <source>
        <dbReference type="Google" id="ProtNLM"/>
    </source>
</evidence>
<evidence type="ECO:0000256" key="6">
    <source>
        <dbReference type="ARBA" id="ARBA00023034"/>
    </source>
</evidence>
<comment type="similarity">
    <text evidence="2">Belongs to the sulfotransferase 2 family.</text>
</comment>
<dbReference type="PANTHER" id="PTHR12137">
    <property type="entry name" value="CARBOHYDRATE SULFOTRANSFERASE"/>
    <property type="match status" value="1"/>
</dbReference>
<name>A0ABN9VQ89_9DINO</name>
<feature type="compositionally biased region" description="Basic and acidic residues" evidence="9">
    <location>
        <begin position="1"/>
        <end position="13"/>
    </location>
</feature>
<evidence type="ECO:0000256" key="5">
    <source>
        <dbReference type="ARBA" id="ARBA00022989"/>
    </source>
</evidence>
<evidence type="ECO:0000256" key="9">
    <source>
        <dbReference type="SAM" id="MobiDB-lite"/>
    </source>
</evidence>
<dbReference type="EMBL" id="CAUYUJ010017534">
    <property type="protein sequence ID" value="CAK0875604.1"/>
    <property type="molecule type" value="Genomic_DNA"/>
</dbReference>
<keyword evidence="8" id="KW-0325">Glycoprotein</keyword>
<keyword evidence="3" id="KW-0808">Transferase</keyword>
<evidence type="ECO:0000256" key="4">
    <source>
        <dbReference type="ARBA" id="ARBA00022692"/>
    </source>
</evidence>
<evidence type="ECO:0000256" key="3">
    <source>
        <dbReference type="ARBA" id="ARBA00022679"/>
    </source>
</evidence>
<keyword evidence="7" id="KW-0472">Membrane</keyword>
<dbReference type="InterPro" id="IPR018011">
    <property type="entry name" value="Carb_sulfotrans_8-10"/>
</dbReference>
<evidence type="ECO:0000256" key="8">
    <source>
        <dbReference type="ARBA" id="ARBA00023180"/>
    </source>
</evidence>
<comment type="caution">
    <text evidence="10">The sequence shown here is derived from an EMBL/GenBank/DDBJ whole genome shotgun (WGS) entry which is preliminary data.</text>
</comment>
<dbReference type="PANTHER" id="PTHR12137:SF54">
    <property type="entry name" value="CARBOHYDRATE SULFOTRANSFERASE"/>
    <property type="match status" value="1"/>
</dbReference>
<keyword evidence="11" id="KW-1185">Reference proteome</keyword>
<feature type="compositionally biased region" description="Basic and acidic residues" evidence="9">
    <location>
        <begin position="72"/>
        <end position="85"/>
    </location>
</feature>
<feature type="region of interest" description="Disordered" evidence="9">
    <location>
        <begin position="1"/>
        <end position="187"/>
    </location>
</feature>
<evidence type="ECO:0000313" key="11">
    <source>
        <dbReference type="Proteomes" id="UP001189429"/>
    </source>
</evidence>
<sequence>GQREAAEAQRAPEEAVAQQAREHAEAQRAGAGAEAEGQREAAEAQRAPEEAVAQQAREHAEAQRAGAGAEAEGQREAAEAQRAPEEVVAQQAREHAEAQRAGAGAEAEGQGEAAEAQRAPEEAVAQQARDDVAAQRAREEAAALHGHEDAAVQRLSGVAEAGFGSRSSQEGVPVGGPPSREKSEESRCDALWGSRCLEQPLTRTATITTPLHNASFAHYSDHRIGLQGLFISPSLGFAMCTIEKNGCSRWNAVLAKMSRGDPRWECGGKDPSCEQSVWSASRQSYSRKGAEEVFRNRSATRAVFVREPLERFASAFLDKCHPTRYRGHTAQCAPKNELAARPRHISFEAVVGWALQRNLSGGNLDGHWLLQARHCELHARVRDFTVVGLMQKDSFGADSSCLLERAGLQRFNMGRDGKPLFMRAQKLGSGWGAPNGFVAHGTQWGTSEEEAVLQKLYTPEAARAMIRHMREDYQTFGFPAEPAWVARASGEWFSQVWNARWSYKLHRARRLLDVG</sequence>